<dbReference type="Proteomes" id="UP001326199">
    <property type="component" value="Unassembled WGS sequence"/>
</dbReference>
<keyword evidence="3" id="KW-1185">Reference proteome</keyword>
<dbReference type="EMBL" id="JAFFHB010000002">
    <property type="protein sequence ID" value="KAK4669723.1"/>
    <property type="molecule type" value="Genomic_DNA"/>
</dbReference>
<evidence type="ECO:0000313" key="3">
    <source>
        <dbReference type="Proteomes" id="UP001326199"/>
    </source>
</evidence>
<dbReference type="GeneID" id="87929934"/>
<evidence type="ECO:0000313" key="2">
    <source>
        <dbReference type="EMBL" id="KAK4669723.1"/>
    </source>
</evidence>
<feature type="region of interest" description="Disordered" evidence="1">
    <location>
        <begin position="69"/>
        <end position="321"/>
    </location>
</feature>
<accession>A0ABR0HNQ9</accession>
<feature type="compositionally biased region" description="Low complexity" evidence="1">
    <location>
        <begin position="281"/>
        <end position="290"/>
    </location>
</feature>
<reference evidence="2 3" key="1">
    <citation type="journal article" date="2023" name="bioRxiv">
        <title>High-quality genome assemblies of four members of thePodospora anserinaspecies complex.</title>
        <authorList>
            <person name="Ament-Velasquez S.L."/>
            <person name="Vogan A.A."/>
            <person name="Wallerman O."/>
            <person name="Hartmann F."/>
            <person name="Gautier V."/>
            <person name="Silar P."/>
            <person name="Giraud T."/>
            <person name="Johannesson H."/>
        </authorList>
    </citation>
    <scope>NUCLEOTIDE SEQUENCE [LARGE SCALE GENOMIC DNA]</scope>
    <source>
        <strain evidence="2 3">CBS 411.78</strain>
    </source>
</reference>
<organism evidence="2 3">
    <name type="scientific">Podospora pseudopauciseta</name>
    <dbReference type="NCBI Taxonomy" id="2093780"/>
    <lineage>
        <taxon>Eukaryota</taxon>
        <taxon>Fungi</taxon>
        <taxon>Dikarya</taxon>
        <taxon>Ascomycota</taxon>
        <taxon>Pezizomycotina</taxon>
        <taxon>Sordariomycetes</taxon>
        <taxon>Sordariomycetidae</taxon>
        <taxon>Sordariales</taxon>
        <taxon>Podosporaceae</taxon>
        <taxon>Podospora</taxon>
    </lineage>
</organism>
<feature type="compositionally biased region" description="Acidic residues" evidence="1">
    <location>
        <begin position="229"/>
        <end position="257"/>
    </location>
</feature>
<sequence>MRTARPKWVTRPRSHQHHPGGGIGGCLGGWVGDAGIVKKRLSGQLGCWVCRCRCRGQGEAVEGRVLPTDGGWERCSTSSSGEVESTRPSVVPPRRSGQRRSRRPGDGWEADDELRKGSGERSEEEIAWSVGSEERPSTLPRVGFCEGEGDEEGGGEQEGSGEEDGGEQGEKGGDDKKRKRSRSPGGSERQGKKRRRGSKPPSAEASEESEVDLNDNPSAEAPEERSDVEMDDEEVDDEPAEEQAEFEMDDEQTDDESPAQPQALPQAQPPPPPQPPPQPSPVTRRSTRSSTAREPGFYAEVNTSTERKNSSRNNHWRGRFG</sequence>
<name>A0ABR0HNQ9_9PEZI</name>
<feature type="region of interest" description="Disordered" evidence="1">
    <location>
        <begin position="1"/>
        <end position="24"/>
    </location>
</feature>
<comment type="caution">
    <text evidence="2">The sequence shown here is derived from an EMBL/GenBank/DDBJ whole genome shotgun (WGS) entry which is preliminary data.</text>
</comment>
<dbReference type="PROSITE" id="PS51257">
    <property type="entry name" value="PROKAR_LIPOPROTEIN"/>
    <property type="match status" value="1"/>
</dbReference>
<protein>
    <submittedName>
        <fullName evidence="2">Uncharacterized protein</fullName>
    </submittedName>
</protein>
<feature type="compositionally biased region" description="Pro residues" evidence="1">
    <location>
        <begin position="267"/>
        <end position="280"/>
    </location>
</feature>
<feature type="compositionally biased region" description="Basic residues" evidence="1">
    <location>
        <begin position="1"/>
        <end position="18"/>
    </location>
</feature>
<gene>
    <name evidence="2" type="ORF">QC763_205525</name>
</gene>
<proteinExistence type="predicted"/>
<feature type="compositionally biased region" description="Low complexity" evidence="1">
    <location>
        <begin position="86"/>
        <end position="95"/>
    </location>
</feature>
<dbReference type="RefSeq" id="XP_062768393.1">
    <property type="nucleotide sequence ID" value="XM_062909591.1"/>
</dbReference>
<feature type="compositionally biased region" description="Acidic residues" evidence="1">
    <location>
        <begin position="147"/>
        <end position="167"/>
    </location>
</feature>
<evidence type="ECO:0000256" key="1">
    <source>
        <dbReference type="SAM" id="MobiDB-lite"/>
    </source>
</evidence>